<keyword evidence="2" id="KW-0378">Hydrolase</keyword>
<sequence length="113" mass="12756">MIFRQLFDNQTSTYTYLIASDYGKESIIIDPVDSKIDSYIQLLSELSLKLVYSIDTHVHADHVTGSGLLMQQTNCKIIMGKQSKAENISLKANENEPIKIDNLTIQPALLRKI</sequence>
<dbReference type="RefSeq" id="WP_081007075.1">
    <property type="nucleotide sequence ID" value="NZ_CP012414.1"/>
</dbReference>
<dbReference type="InterPro" id="IPR051682">
    <property type="entry name" value="Mito_Persulfide_Diox"/>
</dbReference>
<dbReference type="SUPFAM" id="SSF56281">
    <property type="entry name" value="Metallo-hydrolase/oxidoreductase"/>
    <property type="match status" value="1"/>
</dbReference>
<keyword evidence="2" id="KW-0614">Plasmid</keyword>
<dbReference type="PANTHER" id="PTHR43084:SF1">
    <property type="entry name" value="PERSULFIDE DIOXYGENASE ETHE1, MITOCHONDRIAL"/>
    <property type="match status" value="1"/>
</dbReference>
<dbReference type="GO" id="GO:0050313">
    <property type="term" value="F:sulfur dioxygenase activity"/>
    <property type="evidence" value="ECO:0007669"/>
    <property type="project" value="TreeGrafter"/>
</dbReference>
<protein>
    <submittedName>
        <fullName evidence="2">Hydroxyacylglutathione hydrolase</fullName>
    </submittedName>
</protein>
<dbReference type="GO" id="GO:0070813">
    <property type="term" value="P:hydrogen sulfide metabolic process"/>
    <property type="evidence" value="ECO:0007669"/>
    <property type="project" value="TreeGrafter"/>
</dbReference>
<dbReference type="GO" id="GO:0006749">
    <property type="term" value="P:glutathione metabolic process"/>
    <property type="evidence" value="ECO:0007669"/>
    <property type="project" value="TreeGrafter"/>
</dbReference>
<dbReference type="EMBL" id="CP038910">
    <property type="protein sequence ID" value="QGO07760.1"/>
    <property type="molecule type" value="Genomic_DNA"/>
</dbReference>
<geneLocation type="plasmid" evidence="2 3">
    <name>unnamed2</name>
</geneLocation>
<name>A0A9Q6LQ65_PISSA</name>
<dbReference type="PANTHER" id="PTHR43084">
    <property type="entry name" value="PERSULFIDE DIOXYGENASE ETHE1"/>
    <property type="match status" value="1"/>
</dbReference>
<feature type="domain" description="Metallo-beta-lactamase" evidence="1">
    <location>
        <begin position="11"/>
        <end position="81"/>
    </location>
</feature>
<dbReference type="AlphaFoldDB" id="A0A9Q6LQ65"/>
<keyword evidence="3" id="KW-1185">Reference proteome</keyword>
<dbReference type="Proteomes" id="UP000422232">
    <property type="component" value="Plasmid unnamed2"/>
</dbReference>
<dbReference type="InterPro" id="IPR001279">
    <property type="entry name" value="Metallo-B-lactamas"/>
</dbReference>
<proteinExistence type="predicted"/>
<evidence type="ECO:0000259" key="1">
    <source>
        <dbReference type="Pfam" id="PF00753"/>
    </source>
</evidence>
<dbReference type="GO" id="GO:0016787">
    <property type="term" value="F:hydrolase activity"/>
    <property type="evidence" value="ECO:0007669"/>
    <property type="project" value="UniProtKB-KW"/>
</dbReference>
<evidence type="ECO:0000313" key="3">
    <source>
        <dbReference type="Proteomes" id="UP000422232"/>
    </source>
</evidence>
<accession>A0A9Q6LQ65</accession>
<reference evidence="2 3" key="1">
    <citation type="submission" date="2019-04" db="EMBL/GenBank/DDBJ databases">
        <title>Complete genome sequencing of Piscirickettsia salmonis strain Psal-009.</title>
        <authorList>
            <person name="Schober I."/>
            <person name="Bunk B."/>
            <person name="Sproer C."/>
            <person name="Carril G.P."/>
            <person name="Riedel T."/>
            <person name="Flores-Herrera P.A."/>
            <person name="Nourdin-Galindo G."/>
            <person name="Marshall S.H."/>
            <person name="Overmann J."/>
        </authorList>
    </citation>
    <scope>NUCLEOTIDE SEQUENCE [LARGE SCALE GENOMIC DNA]</scope>
    <source>
        <strain evidence="2 3">Psal-009</strain>
        <plasmid evidence="2 3">unnamed2</plasmid>
    </source>
</reference>
<dbReference type="Gene3D" id="3.60.15.10">
    <property type="entry name" value="Ribonuclease Z/Hydroxyacylglutathione hydrolase-like"/>
    <property type="match status" value="1"/>
</dbReference>
<organism evidence="2 3">
    <name type="scientific">Piscirickettsia salmonis</name>
    <dbReference type="NCBI Taxonomy" id="1238"/>
    <lineage>
        <taxon>Bacteria</taxon>
        <taxon>Pseudomonadati</taxon>
        <taxon>Pseudomonadota</taxon>
        <taxon>Gammaproteobacteria</taxon>
        <taxon>Thiotrichales</taxon>
        <taxon>Piscirickettsiaceae</taxon>
        <taxon>Piscirickettsia</taxon>
    </lineage>
</organism>
<dbReference type="InterPro" id="IPR036866">
    <property type="entry name" value="RibonucZ/Hydroxyglut_hydro"/>
</dbReference>
<dbReference type="Pfam" id="PF00753">
    <property type="entry name" value="Lactamase_B"/>
    <property type="match status" value="1"/>
</dbReference>
<evidence type="ECO:0000313" key="2">
    <source>
        <dbReference type="EMBL" id="QGO07760.1"/>
    </source>
</evidence>
<gene>
    <name evidence="2" type="ORF">Psal009_03719</name>
</gene>